<evidence type="ECO:0000313" key="2">
    <source>
        <dbReference type="EMBL" id="JAD29567.1"/>
    </source>
</evidence>
<keyword evidence="1" id="KW-0175">Coiled coil</keyword>
<protein>
    <submittedName>
        <fullName evidence="2">Uncharacterized protein</fullName>
    </submittedName>
</protein>
<proteinExistence type="predicted"/>
<evidence type="ECO:0000256" key="1">
    <source>
        <dbReference type="SAM" id="Coils"/>
    </source>
</evidence>
<name>A0A0A8Z3Z8_ARUDO</name>
<dbReference type="EMBL" id="GBRH01268328">
    <property type="protein sequence ID" value="JAD29567.1"/>
    <property type="molecule type" value="Transcribed_RNA"/>
</dbReference>
<reference evidence="2" key="2">
    <citation type="journal article" date="2015" name="Data Brief">
        <title>Shoot transcriptome of the giant reed, Arundo donax.</title>
        <authorList>
            <person name="Barrero R.A."/>
            <person name="Guerrero F.D."/>
            <person name="Moolhuijzen P."/>
            <person name="Goolsby J.A."/>
            <person name="Tidwell J."/>
            <person name="Bellgard S.E."/>
            <person name="Bellgard M.I."/>
        </authorList>
    </citation>
    <scope>NUCLEOTIDE SEQUENCE</scope>
    <source>
        <tissue evidence="2">Shoot tissue taken approximately 20 cm above the soil surface</tissue>
    </source>
</reference>
<sequence length="79" mass="8807">MSEVDAAAVAVRAVRCAVAGGRRCPETVAAAARRRCDELEETVVMFEEKLGELHTELIEARMVLMEWAQKARGHELLRL</sequence>
<organism evidence="2">
    <name type="scientific">Arundo donax</name>
    <name type="common">Giant reed</name>
    <name type="synonym">Donax arundinaceus</name>
    <dbReference type="NCBI Taxonomy" id="35708"/>
    <lineage>
        <taxon>Eukaryota</taxon>
        <taxon>Viridiplantae</taxon>
        <taxon>Streptophyta</taxon>
        <taxon>Embryophyta</taxon>
        <taxon>Tracheophyta</taxon>
        <taxon>Spermatophyta</taxon>
        <taxon>Magnoliopsida</taxon>
        <taxon>Liliopsida</taxon>
        <taxon>Poales</taxon>
        <taxon>Poaceae</taxon>
        <taxon>PACMAD clade</taxon>
        <taxon>Arundinoideae</taxon>
        <taxon>Arundineae</taxon>
        <taxon>Arundo</taxon>
    </lineage>
</organism>
<feature type="coiled-coil region" evidence="1">
    <location>
        <begin position="29"/>
        <end position="56"/>
    </location>
</feature>
<dbReference type="AlphaFoldDB" id="A0A0A8Z3Z8"/>
<accession>A0A0A8Z3Z8</accession>
<reference evidence="2" key="1">
    <citation type="submission" date="2014-09" db="EMBL/GenBank/DDBJ databases">
        <authorList>
            <person name="Magalhaes I.L.F."/>
            <person name="Oliveira U."/>
            <person name="Santos F.R."/>
            <person name="Vidigal T.H.D.A."/>
            <person name="Brescovit A.D."/>
            <person name="Santos A.J."/>
        </authorList>
    </citation>
    <scope>NUCLEOTIDE SEQUENCE</scope>
    <source>
        <tissue evidence="2">Shoot tissue taken approximately 20 cm above the soil surface</tissue>
    </source>
</reference>